<gene>
    <name evidence="5" type="ORF">METZ01_LOCUS143148</name>
</gene>
<dbReference type="InterPro" id="IPR001940">
    <property type="entry name" value="Peptidase_S1C"/>
</dbReference>
<dbReference type="Gene3D" id="2.30.42.10">
    <property type="match status" value="1"/>
</dbReference>
<dbReference type="PROSITE" id="PS50106">
    <property type="entry name" value="PDZ"/>
    <property type="match status" value="1"/>
</dbReference>
<dbReference type="SUPFAM" id="SSF50156">
    <property type="entry name" value="PDZ domain-like"/>
    <property type="match status" value="1"/>
</dbReference>
<dbReference type="PRINTS" id="PR00834">
    <property type="entry name" value="PROTEASES2C"/>
</dbReference>
<evidence type="ECO:0000256" key="3">
    <source>
        <dbReference type="ARBA" id="ARBA00022801"/>
    </source>
</evidence>
<organism evidence="5">
    <name type="scientific">marine metagenome</name>
    <dbReference type="NCBI Taxonomy" id="408172"/>
    <lineage>
        <taxon>unclassified sequences</taxon>
        <taxon>metagenomes</taxon>
        <taxon>ecological metagenomes</taxon>
    </lineage>
</organism>
<dbReference type="InterPro" id="IPR001478">
    <property type="entry name" value="PDZ"/>
</dbReference>
<evidence type="ECO:0000256" key="2">
    <source>
        <dbReference type="ARBA" id="ARBA00022670"/>
    </source>
</evidence>
<reference evidence="5" key="1">
    <citation type="submission" date="2018-05" db="EMBL/GenBank/DDBJ databases">
        <authorList>
            <person name="Lanie J.A."/>
            <person name="Ng W.-L."/>
            <person name="Kazmierczak K.M."/>
            <person name="Andrzejewski T.M."/>
            <person name="Davidsen T.M."/>
            <person name="Wayne K.J."/>
            <person name="Tettelin H."/>
            <person name="Glass J.I."/>
            <person name="Rusch D."/>
            <person name="Podicherti R."/>
            <person name="Tsui H.-C.T."/>
            <person name="Winkler M.E."/>
        </authorList>
    </citation>
    <scope>NUCLEOTIDE SEQUENCE</scope>
</reference>
<protein>
    <recommendedName>
        <fullName evidence="4">PDZ domain-containing protein</fullName>
    </recommendedName>
</protein>
<dbReference type="SMART" id="SM00228">
    <property type="entry name" value="PDZ"/>
    <property type="match status" value="1"/>
</dbReference>
<dbReference type="Pfam" id="PF13180">
    <property type="entry name" value="PDZ_2"/>
    <property type="match status" value="1"/>
</dbReference>
<feature type="domain" description="PDZ" evidence="4">
    <location>
        <begin position="266"/>
        <end position="348"/>
    </location>
</feature>
<proteinExistence type="inferred from homology"/>
<dbReference type="Gene3D" id="2.40.10.120">
    <property type="match status" value="1"/>
</dbReference>
<dbReference type="EMBL" id="UINC01021854">
    <property type="protein sequence ID" value="SVA90294.1"/>
    <property type="molecule type" value="Genomic_DNA"/>
</dbReference>
<dbReference type="Pfam" id="PF13365">
    <property type="entry name" value="Trypsin_2"/>
    <property type="match status" value="1"/>
</dbReference>
<dbReference type="PANTHER" id="PTHR22939:SF129">
    <property type="entry name" value="SERINE PROTEASE HTRA2, MITOCHONDRIAL"/>
    <property type="match status" value="1"/>
</dbReference>
<dbReference type="InterPro" id="IPR036034">
    <property type="entry name" value="PDZ_sf"/>
</dbReference>
<sequence>MVKIKYILGVVIVLGLLLPSTAIRATSNVTEVPYAVTSDTYIDLYKNVIDSVVTIIVEAEGERIGGILKDLPPNSPFNQLFKDKTEPLVPRSIGKGSGFIISSEGLIYTNHHVIFGGKDRDPKMKLSDIIVVWHDQKYRKATLVASDKMADIAILQIEREGDETFKALPLGDSSKVQPGTMVASIGSPLDHPFSITSGIISGIDRSVGKGVWVTMLQTDAVINKGNSGGPLFNLKGEVIGMNTQIISPSGFFIGIGYALPSNVIQKVANKLLNEGEVIRPWIGVQLSDLNDESKEKFDIDAETKVIVFLSLAPSGPAGKAGFQPYDMILKVNGVEIDTETLVNIIADSKPGDEIKCLVRRVTDFEKGTYEDIEIILTVGKMTDGDMG</sequence>
<name>A0A381ZMF4_9ZZZZ</name>
<dbReference type="SUPFAM" id="SSF50494">
    <property type="entry name" value="Trypsin-like serine proteases"/>
    <property type="match status" value="1"/>
</dbReference>
<evidence type="ECO:0000259" key="4">
    <source>
        <dbReference type="PROSITE" id="PS50106"/>
    </source>
</evidence>
<dbReference type="InterPro" id="IPR009003">
    <property type="entry name" value="Peptidase_S1_PA"/>
</dbReference>
<comment type="similarity">
    <text evidence="1">Belongs to the peptidase S1C family.</text>
</comment>
<dbReference type="PANTHER" id="PTHR22939">
    <property type="entry name" value="SERINE PROTEASE FAMILY S1C HTRA-RELATED"/>
    <property type="match status" value="1"/>
</dbReference>
<evidence type="ECO:0000256" key="1">
    <source>
        <dbReference type="ARBA" id="ARBA00010541"/>
    </source>
</evidence>
<dbReference type="GO" id="GO:0004252">
    <property type="term" value="F:serine-type endopeptidase activity"/>
    <property type="evidence" value="ECO:0007669"/>
    <property type="project" value="InterPro"/>
</dbReference>
<dbReference type="AlphaFoldDB" id="A0A381ZMF4"/>
<keyword evidence="2" id="KW-0645">Protease</keyword>
<dbReference type="GO" id="GO:0006508">
    <property type="term" value="P:proteolysis"/>
    <property type="evidence" value="ECO:0007669"/>
    <property type="project" value="UniProtKB-KW"/>
</dbReference>
<evidence type="ECO:0000313" key="5">
    <source>
        <dbReference type="EMBL" id="SVA90294.1"/>
    </source>
</evidence>
<accession>A0A381ZMF4</accession>
<keyword evidence="3" id="KW-0378">Hydrolase</keyword>